<dbReference type="Gene3D" id="2.170.130.30">
    <property type="match status" value="1"/>
</dbReference>
<feature type="compositionally biased region" description="Polar residues" evidence="1">
    <location>
        <begin position="60"/>
        <end position="93"/>
    </location>
</feature>
<dbReference type="RefSeq" id="WP_206657652.1">
    <property type="nucleotide sequence ID" value="NZ_CP071182.1"/>
</dbReference>
<gene>
    <name evidence="3" type="ORF">JZ786_04835</name>
</gene>
<feature type="domain" description="Transcobalamin-like C-terminal" evidence="2">
    <location>
        <begin position="237"/>
        <end position="311"/>
    </location>
</feature>
<proteinExistence type="predicted"/>
<evidence type="ECO:0000256" key="1">
    <source>
        <dbReference type="SAM" id="MobiDB-lite"/>
    </source>
</evidence>
<dbReference type="Proteomes" id="UP000663505">
    <property type="component" value="Chromosome"/>
</dbReference>
<sequence length="320" mass="32701">MRKNWIRGLLIAAVIGAAGIGWANHAHLSGNNPSAWLASISGAQKATQGTASDNHLGLTAVNSSRSGSTENTNTTNASRTESVNVTSSQTGSGASVGLSETSTKSTKNTSPSTRGASNSTHGTGGSKSAGAGSQTQKTTQTGAVSPSARSQMASNKKSEPATAKGPSSSTSASTSASTSTSSSDPGTGAKSTSASAGKGTSVSSGTSTGKTGSFTIIVSENHGQTVLSKKTITIHQGENLMQYMQQNYKIQTAYGGDFIVAINGIHSQWTGVSIRKRQPVDWFLYVNQQQAPVGAASIIPRAGDVDDWDYHRWNPSTGQG</sequence>
<feature type="region of interest" description="Disordered" evidence="1">
    <location>
        <begin position="59"/>
        <end position="210"/>
    </location>
</feature>
<evidence type="ECO:0000313" key="3">
    <source>
        <dbReference type="EMBL" id="QSO48317.1"/>
    </source>
</evidence>
<name>A0A9X7Z7D9_9BACL</name>
<feature type="compositionally biased region" description="Low complexity" evidence="1">
    <location>
        <begin position="99"/>
        <end position="113"/>
    </location>
</feature>
<dbReference type="AlphaFoldDB" id="A0A9X7Z7D9"/>
<reference evidence="3 4" key="1">
    <citation type="submission" date="2021-02" db="EMBL/GenBank/DDBJ databases">
        <title>Alicyclobacillus curvatus sp. nov. and Alicyclobacillus mengziensis sp. nov., two acidophilic bacteria isolated from acid mine drainage.</title>
        <authorList>
            <person name="Huang Y."/>
        </authorList>
    </citation>
    <scope>NUCLEOTIDE SEQUENCE [LARGE SCALE GENOMIC DNA]</scope>
    <source>
        <strain evidence="3 4">S30H14</strain>
    </source>
</reference>
<dbReference type="EMBL" id="CP071182">
    <property type="protein sequence ID" value="QSO48317.1"/>
    <property type="molecule type" value="Genomic_DNA"/>
</dbReference>
<organism evidence="3 4">
    <name type="scientific">Alicyclobacillus mengziensis</name>
    <dbReference type="NCBI Taxonomy" id="2931921"/>
    <lineage>
        <taxon>Bacteria</taxon>
        <taxon>Bacillati</taxon>
        <taxon>Bacillota</taxon>
        <taxon>Bacilli</taxon>
        <taxon>Bacillales</taxon>
        <taxon>Alicyclobacillaceae</taxon>
        <taxon>Alicyclobacillus</taxon>
    </lineage>
</organism>
<keyword evidence="4" id="KW-1185">Reference proteome</keyword>
<feature type="compositionally biased region" description="Low complexity" evidence="1">
    <location>
        <begin position="167"/>
        <end position="210"/>
    </location>
</feature>
<dbReference type="KEGG" id="afx:JZ786_04835"/>
<evidence type="ECO:0000313" key="4">
    <source>
        <dbReference type="Proteomes" id="UP000663505"/>
    </source>
</evidence>
<protein>
    <submittedName>
        <fullName evidence="3">DUF4430 domain-containing protein</fullName>
    </submittedName>
</protein>
<accession>A0A9X7Z7D9</accession>
<dbReference type="InterPro" id="IPR027954">
    <property type="entry name" value="Transcobalamin-like_C"/>
</dbReference>
<dbReference type="Pfam" id="PF14478">
    <property type="entry name" value="DUF4430"/>
    <property type="match status" value="1"/>
</dbReference>
<feature type="compositionally biased region" description="Polar residues" evidence="1">
    <location>
        <begin position="134"/>
        <end position="155"/>
    </location>
</feature>
<evidence type="ECO:0000259" key="2">
    <source>
        <dbReference type="Pfam" id="PF14478"/>
    </source>
</evidence>